<dbReference type="GO" id="GO:0016757">
    <property type="term" value="F:glycosyltransferase activity"/>
    <property type="evidence" value="ECO:0007669"/>
    <property type="project" value="InterPro"/>
</dbReference>
<evidence type="ECO:0000259" key="1">
    <source>
        <dbReference type="Pfam" id="PF00534"/>
    </source>
</evidence>
<dbReference type="Gene3D" id="3.40.50.2000">
    <property type="entry name" value="Glycogen Phosphorylase B"/>
    <property type="match status" value="2"/>
</dbReference>
<dbReference type="EMBL" id="VOSW01000044">
    <property type="protein sequence ID" value="KAE8757647.1"/>
    <property type="molecule type" value="Genomic_DNA"/>
</dbReference>
<evidence type="ECO:0000313" key="4">
    <source>
        <dbReference type="Proteomes" id="UP000463700"/>
    </source>
</evidence>
<dbReference type="AlphaFoldDB" id="A0A6N6WAG3"/>
<dbReference type="SUPFAM" id="SSF53756">
    <property type="entry name" value="UDP-Glycosyltransferase/glycogen phosphorylase"/>
    <property type="match status" value="1"/>
</dbReference>
<protein>
    <submittedName>
        <fullName evidence="3">Glycosyltransferase</fullName>
    </submittedName>
</protein>
<organism evidence="3 4">
    <name type="scientific">Paraburkholderia madseniana</name>
    <dbReference type="NCBI Taxonomy" id="2599607"/>
    <lineage>
        <taxon>Bacteria</taxon>
        <taxon>Pseudomonadati</taxon>
        <taxon>Pseudomonadota</taxon>
        <taxon>Betaproteobacteria</taxon>
        <taxon>Burkholderiales</taxon>
        <taxon>Burkholderiaceae</taxon>
        <taxon>Paraburkholderia</taxon>
    </lineage>
</organism>
<keyword evidence="3" id="KW-0808">Transferase</keyword>
<dbReference type="InterPro" id="IPR050194">
    <property type="entry name" value="Glycosyltransferase_grp1"/>
</dbReference>
<proteinExistence type="predicted"/>
<dbReference type="InterPro" id="IPR001296">
    <property type="entry name" value="Glyco_trans_1"/>
</dbReference>
<dbReference type="InterPro" id="IPR028098">
    <property type="entry name" value="Glyco_trans_4-like_N"/>
</dbReference>
<dbReference type="PANTHER" id="PTHR45947:SF3">
    <property type="entry name" value="SULFOQUINOVOSYL TRANSFERASE SQD2"/>
    <property type="match status" value="1"/>
</dbReference>
<dbReference type="PANTHER" id="PTHR45947">
    <property type="entry name" value="SULFOQUINOVOSYL TRANSFERASE SQD2"/>
    <property type="match status" value="1"/>
</dbReference>
<dbReference type="Pfam" id="PF00534">
    <property type="entry name" value="Glycos_transf_1"/>
    <property type="match status" value="1"/>
</dbReference>
<feature type="domain" description="Glycosyltransferase subfamily 4-like N-terminal" evidence="2">
    <location>
        <begin position="11"/>
        <end position="171"/>
    </location>
</feature>
<dbReference type="Proteomes" id="UP000463700">
    <property type="component" value="Unassembled WGS sequence"/>
</dbReference>
<sequence length="358" mass="40317">MKIAHVVETWIGGVANYVTSLIVEQRARGHEVVLICDPRNIPNLPLALDGVTVVNYESSRNPLRFVRIARRVKKLVDEINADIVHCHSSYPGVYVRLHRMHGQKILYTPHAWSFMKKDISRFTALGFALVERLLAHRTNRILCMSFDEVRAARRYGIDMDKIELLYTGISSEAAREQNALSGQPLATIARPIQVGYFGRLDYQKGFDIVVDAVPMLNEGIHVHVFGVSVRGGVDARGHESRMTHHGWMDPEGARRAMQQMDVIVVPSRWEGLALVPIEAMCAGKVLVVSCESSLPEQVIHGYNGVILRQLTGECLARELNALSIDECRRMGQNSRHVFDHAFSADKFFRTLMTCYENA</sequence>
<reference evidence="3 4" key="1">
    <citation type="journal article" date="2020" name="Int. J. Syst. Evol. Microbiol.">
        <title>Paraburkholderia madseniana sp. nov., a phenolic acid-degrading bacterium isolated from acidic forest soil.</title>
        <authorList>
            <person name="Wilhelm R.C."/>
            <person name="Murphy S.J.L."/>
            <person name="Feriancek N.M."/>
            <person name="Karasz D.C."/>
            <person name="DeRito C.M."/>
            <person name="Newman J.D."/>
            <person name="Buckley D.H."/>
        </authorList>
    </citation>
    <scope>NUCLEOTIDE SEQUENCE [LARGE SCALE GENOMIC DNA]</scope>
    <source>
        <strain evidence="3 4">RP11</strain>
    </source>
</reference>
<name>A0A6N6WAG3_9BURK</name>
<dbReference type="OrthoDB" id="9813211at2"/>
<gene>
    <name evidence="3" type="ORF">FSO04_23045</name>
</gene>
<comment type="caution">
    <text evidence="3">The sequence shown here is derived from an EMBL/GenBank/DDBJ whole genome shotgun (WGS) entry which is preliminary data.</text>
</comment>
<dbReference type="Pfam" id="PF13439">
    <property type="entry name" value="Glyco_transf_4"/>
    <property type="match status" value="1"/>
</dbReference>
<evidence type="ECO:0000313" key="3">
    <source>
        <dbReference type="EMBL" id="KAE8757647.1"/>
    </source>
</evidence>
<feature type="domain" description="Glycosyl transferase family 1" evidence="1">
    <location>
        <begin position="191"/>
        <end position="336"/>
    </location>
</feature>
<accession>A0A6N6WAG3</accession>
<evidence type="ECO:0000259" key="2">
    <source>
        <dbReference type="Pfam" id="PF13439"/>
    </source>
</evidence>